<feature type="compositionally biased region" description="Basic and acidic residues" evidence="1">
    <location>
        <begin position="250"/>
        <end position="260"/>
    </location>
</feature>
<name>A0A450WMY0_9GAMM</name>
<accession>A0A450WMY0</accession>
<gene>
    <name evidence="2" type="ORF">BECKLPF1236B_GA0070989_11393</name>
</gene>
<evidence type="ECO:0008006" key="3">
    <source>
        <dbReference type="Google" id="ProtNLM"/>
    </source>
</evidence>
<organism evidence="2">
    <name type="scientific">Candidatus Kentrum sp. LPFa</name>
    <dbReference type="NCBI Taxonomy" id="2126335"/>
    <lineage>
        <taxon>Bacteria</taxon>
        <taxon>Pseudomonadati</taxon>
        <taxon>Pseudomonadota</taxon>
        <taxon>Gammaproteobacteria</taxon>
        <taxon>Candidatus Kentrum</taxon>
    </lineage>
</organism>
<sequence length="260" mass="29395">MTSPKTSTIKRLFAVSGNQCAYPGCTAPLVEPTGTVTGKIAHIKAASENGPRFDESQSEEERHGFNNLILLCGRHHTIIDTEVFDHPAETLIEYKKAHEESGTVEITPHTASVAQALLTNYQNIVIQNNTGQVAVNSPGAIQANTLNLKTTKKNVTIAPPDGSVSSVLEMRSYIEYLIAKYQDYQKQDKEKTGNNKYRIIYNAIRREYGCKWQLVPADRFDELVRFLHRRIDNTKIGRIRKHRDQKRHHSFDEHIQGKNA</sequence>
<protein>
    <recommendedName>
        <fullName evidence="3">HNH endonuclease</fullName>
    </recommendedName>
</protein>
<evidence type="ECO:0000313" key="2">
    <source>
        <dbReference type="EMBL" id="VFK18339.1"/>
    </source>
</evidence>
<proteinExistence type="predicted"/>
<dbReference type="EMBL" id="CAADFK010000139">
    <property type="protein sequence ID" value="VFK18339.1"/>
    <property type="molecule type" value="Genomic_DNA"/>
</dbReference>
<reference evidence="2" key="1">
    <citation type="submission" date="2019-02" db="EMBL/GenBank/DDBJ databases">
        <authorList>
            <person name="Gruber-Vodicka R. H."/>
            <person name="Seah K. B. B."/>
        </authorList>
    </citation>
    <scope>NUCLEOTIDE SEQUENCE</scope>
    <source>
        <strain evidence="2">BECK_S313</strain>
    </source>
</reference>
<feature type="region of interest" description="Disordered" evidence="1">
    <location>
        <begin position="239"/>
        <end position="260"/>
    </location>
</feature>
<dbReference type="AlphaFoldDB" id="A0A450WMY0"/>
<feature type="compositionally biased region" description="Basic residues" evidence="1">
    <location>
        <begin position="239"/>
        <end position="249"/>
    </location>
</feature>
<evidence type="ECO:0000256" key="1">
    <source>
        <dbReference type="SAM" id="MobiDB-lite"/>
    </source>
</evidence>